<sequence>MAPNPPKPPRYLKAKYLSQTSLMIRWAAAEQELLRSGSYRYHPHVKENERVTMAKLTEIDTWSHW</sequence>
<protein>
    <submittedName>
        <fullName evidence="1">Uncharacterized protein</fullName>
    </submittedName>
</protein>
<dbReference type="AlphaFoldDB" id="A0A7R8X8L0"/>
<dbReference type="EMBL" id="LR900253">
    <property type="protein sequence ID" value="CAD7244903.1"/>
    <property type="molecule type" value="Genomic_DNA"/>
</dbReference>
<evidence type="ECO:0000313" key="2">
    <source>
        <dbReference type="Proteomes" id="UP000677054"/>
    </source>
</evidence>
<dbReference type="EMBL" id="CAJPEV010000736">
    <property type="protein sequence ID" value="CAG0888057.1"/>
    <property type="molecule type" value="Genomic_DNA"/>
</dbReference>
<keyword evidence="2" id="KW-1185">Reference proteome</keyword>
<dbReference type="Proteomes" id="UP000677054">
    <property type="component" value="Unassembled WGS sequence"/>
</dbReference>
<name>A0A7R8X8L0_9CRUS</name>
<proteinExistence type="predicted"/>
<organism evidence="1">
    <name type="scientific">Darwinula stevensoni</name>
    <dbReference type="NCBI Taxonomy" id="69355"/>
    <lineage>
        <taxon>Eukaryota</taxon>
        <taxon>Metazoa</taxon>
        <taxon>Ecdysozoa</taxon>
        <taxon>Arthropoda</taxon>
        <taxon>Crustacea</taxon>
        <taxon>Oligostraca</taxon>
        <taxon>Ostracoda</taxon>
        <taxon>Podocopa</taxon>
        <taxon>Podocopida</taxon>
        <taxon>Darwinulocopina</taxon>
        <taxon>Darwinuloidea</taxon>
        <taxon>Darwinulidae</taxon>
        <taxon>Darwinula</taxon>
    </lineage>
</organism>
<accession>A0A7R8X8L0</accession>
<reference evidence="1" key="1">
    <citation type="submission" date="2020-11" db="EMBL/GenBank/DDBJ databases">
        <authorList>
            <person name="Tran Van P."/>
        </authorList>
    </citation>
    <scope>NUCLEOTIDE SEQUENCE</scope>
</reference>
<evidence type="ECO:0000313" key="1">
    <source>
        <dbReference type="EMBL" id="CAD7244903.1"/>
    </source>
</evidence>
<gene>
    <name evidence="1" type="ORF">DSTB1V02_LOCUS4786</name>
</gene>